<accession>W9YXA3</accession>
<name>W9YXA3_FUSOX</name>
<evidence type="ECO:0000313" key="1">
    <source>
        <dbReference type="EMBL" id="EXK24184.1"/>
    </source>
</evidence>
<dbReference type="Proteomes" id="UP000030703">
    <property type="component" value="Unassembled WGS sequence"/>
</dbReference>
<reference evidence="1" key="2">
    <citation type="submission" date="2012-05" db="EMBL/GenBank/DDBJ databases">
        <title>Annotation of the Genome Sequence of Fusarium oxysporum f. sp. melonis 26406.</title>
        <authorList>
            <consortium name="The Broad Institute Genomics Platform"/>
            <person name="Ma L.-J."/>
            <person name="Corby-Kistler H."/>
            <person name="Broz K."/>
            <person name="Gale L.R."/>
            <person name="Jonkers W."/>
            <person name="O'Donnell K."/>
            <person name="Ploetz R."/>
            <person name="Steinberg C."/>
            <person name="Schwartz D.C."/>
            <person name="VanEtten H."/>
            <person name="Zhou S."/>
            <person name="Young S.K."/>
            <person name="Zeng Q."/>
            <person name="Gargeya S."/>
            <person name="Fitzgerald M."/>
            <person name="Abouelleil A."/>
            <person name="Alvarado L."/>
            <person name="Chapman S.B."/>
            <person name="Gainer-Dewar J."/>
            <person name="Goldberg J."/>
            <person name="Griggs A."/>
            <person name="Gujja S."/>
            <person name="Hansen M."/>
            <person name="Howarth C."/>
            <person name="Imamovic A."/>
            <person name="Ireland A."/>
            <person name="Larimer J."/>
            <person name="McCowan C."/>
            <person name="Murphy C."/>
            <person name="Pearson M."/>
            <person name="Poon T.W."/>
            <person name="Priest M."/>
            <person name="Roberts A."/>
            <person name="Saif S."/>
            <person name="Shea T."/>
            <person name="Sykes S."/>
            <person name="Wortman J."/>
            <person name="Nusbaum C."/>
            <person name="Birren B."/>
        </authorList>
    </citation>
    <scope>NUCLEOTIDE SEQUENCE</scope>
    <source>
        <strain evidence="1">26406</strain>
    </source>
</reference>
<dbReference type="AlphaFoldDB" id="W9YXA3"/>
<sequence length="31" mass="3339">MKLAARSEPCLVLFLAIFSVAVVQFSLQAVS</sequence>
<reference evidence="1" key="1">
    <citation type="submission" date="2012-04" db="EMBL/GenBank/DDBJ databases">
        <title>The Genome Sequence of Fusarium oxysporum melonis.</title>
        <authorList>
            <consortium name="The Broad Institute Genome Sequencing Platform"/>
            <person name="Ma L.-J."/>
            <person name="Gale L.R."/>
            <person name="Schwartz D.C."/>
            <person name="Zhou S."/>
            <person name="Corby-Kistler H."/>
            <person name="Young S.K."/>
            <person name="Zeng Q."/>
            <person name="Gargeya S."/>
            <person name="Fitzgerald M."/>
            <person name="Haas B."/>
            <person name="Abouelleil A."/>
            <person name="Alvarado L."/>
            <person name="Arachchi H.M."/>
            <person name="Berlin A."/>
            <person name="Brown A."/>
            <person name="Chapman S.B."/>
            <person name="Chen Z."/>
            <person name="Dunbar C."/>
            <person name="Freedman E."/>
            <person name="Gearin G."/>
            <person name="Goldberg J."/>
            <person name="Griggs A."/>
            <person name="Gujja S."/>
            <person name="Heiman D."/>
            <person name="Howarth C."/>
            <person name="Larson L."/>
            <person name="Lui A."/>
            <person name="MacDonald P.J.P."/>
            <person name="Montmayeur A."/>
            <person name="Murphy C."/>
            <person name="Neiman D."/>
            <person name="Pearson M."/>
            <person name="Priest M."/>
            <person name="Roberts A."/>
            <person name="Saif S."/>
            <person name="Shea T."/>
            <person name="Shenoy N."/>
            <person name="Sisk P."/>
            <person name="Stolte C."/>
            <person name="Sykes S."/>
            <person name="Wortman J."/>
            <person name="Nusbaum C."/>
            <person name="Birren B."/>
        </authorList>
    </citation>
    <scope>NUCLEOTIDE SEQUENCE</scope>
    <source>
        <strain evidence="1">26406</strain>
    </source>
</reference>
<proteinExistence type="predicted"/>
<gene>
    <name evidence="1" type="ORF">FOMG_19075</name>
</gene>
<protein>
    <submittedName>
        <fullName evidence="1">Uncharacterized protein</fullName>
    </submittedName>
</protein>
<dbReference type="EMBL" id="JH659531">
    <property type="protein sequence ID" value="EXK24184.1"/>
    <property type="molecule type" value="Genomic_DNA"/>
</dbReference>
<dbReference type="VEuPathDB" id="FungiDB:FOMG_19075"/>
<organism evidence="1">
    <name type="scientific">Fusarium oxysporum f. sp. melonis 26406</name>
    <dbReference type="NCBI Taxonomy" id="1089452"/>
    <lineage>
        <taxon>Eukaryota</taxon>
        <taxon>Fungi</taxon>
        <taxon>Dikarya</taxon>
        <taxon>Ascomycota</taxon>
        <taxon>Pezizomycotina</taxon>
        <taxon>Sordariomycetes</taxon>
        <taxon>Hypocreomycetidae</taxon>
        <taxon>Hypocreales</taxon>
        <taxon>Nectriaceae</taxon>
        <taxon>Fusarium</taxon>
        <taxon>Fusarium oxysporum species complex</taxon>
    </lineage>
</organism>
<dbReference type="HOGENOM" id="CLU_3399466_0_0_1"/>